<comment type="function">
    <text evidence="2">Decarboxylates L-threonine-O-3-phosphate to yield (R)-1-amino-2-propanol O-2-phosphate, the precursor for the linkage between the nucleotide loop and the corrin ring in cobalamin.</text>
</comment>
<dbReference type="InterPro" id="IPR005860">
    <property type="entry name" value="CobD"/>
</dbReference>
<evidence type="ECO:0000256" key="10">
    <source>
        <dbReference type="ARBA" id="ARBA00048531"/>
    </source>
</evidence>
<dbReference type="EC" id="4.1.1.81" evidence="4"/>
<dbReference type="UniPathway" id="UPA00148"/>
<comment type="catalytic activity">
    <reaction evidence="10">
        <text>O-phospho-L-threonine + H(+) = (R)-1-aminopropan-2-yl phosphate + CO2</text>
        <dbReference type="Rhea" id="RHEA:11492"/>
        <dbReference type="ChEBI" id="CHEBI:15378"/>
        <dbReference type="ChEBI" id="CHEBI:16526"/>
        <dbReference type="ChEBI" id="CHEBI:58563"/>
        <dbReference type="ChEBI" id="CHEBI:58675"/>
        <dbReference type="EC" id="4.1.1.81"/>
    </reaction>
</comment>
<comment type="pathway">
    <text evidence="3">Cofactor biosynthesis; adenosylcobalamin biosynthesis.</text>
</comment>
<evidence type="ECO:0000313" key="13">
    <source>
        <dbReference type="Proteomes" id="UP000510822"/>
    </source>
</evidence>
<dbReference type="InterPro" id="IPR015424">
    <property type="entry name" value="PyrdxlP-dep_Trfase"/>
</dbReference>
<keyword evidence="6" id="KW-0169">Cobalamin biosynthesis</keyword>
<dbReference type="AlphaFoldDB" id="A0A7D5ZGT1"/>
<dbReference type="Proteomes" id="UP000510822">
    <property type="component" value="Chromosome"/>
</dbReference>
<dbReference type="CDD" id="cd00609">
    <property type="entry name" value="AAT_like"/>
    <property type="match status" value="1"/>
</dbReference>
<dbReference type="GO" id="GO:0009236">
    <property type="term" value="P:cobalamin biosynthetic process"/>
    <property type="evidence" value="ECO:0007669"/>
    <property type="project" value="UniProtKB-UniPathway"/>
</dbReference>
<dbReference type="PANTHER" id="PTHR42885">
    <property type="entry name" value="HISTIDINOL-PHOSPHATE AMINOTRANSFERASE-RELATED"/>
    <property type="match status" value="1"/>
</dbReference>
<gene>
    <name evidence="12" type="ORF">HZU75_15545</name>
</gene>
<evidence type="ECO:0000256" key="8">
    <source>
        <dbReference type="ARBA" id="ARBA00023239"/>
    </source>
</evidence>
<dbReference type="NCBIfam" id="TIGR01140">
    <property type="entry name" value="L_thr_O3P_dcar"/>
    <property type="match status" value="1"/>
</dbReference>
<evidence type="ECO:0000256" key="9">
    <source>
        <dbReference type="ARBA" id="ARBA00029996"/>
    </source>
</evidence>
<dbReference type="PANTHER" id="PTHR42885:SF1">
    <property type="entry name" value="THREONINE-PHOSPHATE DECARBOXYLASE"/>
    <property type="match status" value="1"/>
</dbReference>
<evidence type="ECO:0000259" key="11">
    <source>
        <dbReference type="Pfam" id="PF00155"/>
    </source>
</evidence>
<keyword evidence="8 12" id="KW-0456">Lyase</keyword>
<dbReference type="Gene3D" id="3.40.640.10">
    <property type="entry name" value="Type I PLP-dependent aspartate aminotransferase-like (Major domain)"/>
    <property type="match status" value="1"/>
</dbReference>
<dbReference type="Gene3D" id="3.90.1150.10">
    <property type="entry name" value="Aspartate Aminotransferase, domain 1"/>
    <property type="match status" value="1"/>
</dbReference>
<evidence type="ECO:0000256" key="2">
    <source>
        <dbReference type="ARBA" id="ARBA00003444"/>
    </source>
</evidence>
<dbReference type="InterPro" id="IPR015421">
    <property type="entry name" value="PyrdxlP-dep_Trfase_major"/>
</dbReference>
<evidence type="ECO:0000256" key="4">
    <source>
        <dbReference type="ARBA" id="ARBA00012285"/>
    </source>
</evidence>
<evidence type="ECO:0000313" key="12">
    <source>
        <dbReference type="EMBL" id="QLI82824.1"/>
    </source>
</evidence>
<evidence type="ECO:0000256" key="1">
    <source>
        <dbReference type="ARBA" id="ARBA00001933"/>
    </source>
</evidence>
<keyword evidence="7" id="KW-0663">Pyridoxal phosphate</keyword>
<evidence type="ECO:0000256" key="6">
    <source>
        <dbReference type="ARBA" id="ARBA00022573"/>
    </source>
</evidence>
<sequence>MNSAPRHGGNLRTLMANFGGTLADWIDCSTGIAPYSYSLPQMPVEVAQRLPHPTAEFEQVVADYYGSRAFMPVAGSQAAIAALPTMRSAGKVGVLRASYAEHAWRWQLAGHTVVTLNPNEIEYAVQHLDVLVLVNPNNPDGLIWSRETLLALHHTLAARGGWLIIDEAFIDAIDGAGAQSLCADAEREGLIVLRSVGKFFGLAGVRLGFVFAHAALRERLAQQIGPWNVSGPALWAGQLALADRAWQGAQRTRLAADGAWLSALLTEVGLPPRGSHPLMQFCLVKNIDQWGYALACNKIYSRPFNTLDIGVDAIRFGALALDQRATFEQRLRLAASQVA</sequence>
<dbReference type="GO" id="GO:0030170">
    <property type="term" value="F:pyridoxal phosphate binding"/>
    <property type="evidence" value="ECO:0007669"/>
    <property type="project" value="InterPro"/>
</dbReference>
<protein>
    <recommendedName>
        <fullName evidence="5">Putative 8-amino-7-oxononanoate synthase</fullName>
        <ecNumber evidence="4">4.1.1.81</ecNumber>
    </recommendedName>
    <alternativeName>
        <fullName evidence="9">L-threonine-O-3-phosphate decarboxylase</fullName>
    </alternativeName>
</protein>
<proteinExistence type="predicted"/>
<comment type="cofactor">
    <cofactor evidence="1">
        <name>pyridoxal 5'-phosphate</name>
        <dbReference type="ChEBI" id="CHEBI:597326"/>
    </cofactor>
</comment>
<accession>A0A7D5ZGT1</accession>
<name>A0A7D5ZGT1_9NEIS</name>
<evidence type="ECO:0000256" key="5">
    <source>
        <dbReference type="ARBA" id="ARBA00021531"/>
    </source>
</evidence>
<dbReference type="Pfam" id="PF00155">
    <property type="entry name" value="Aminotran_1_2"/>
    <property type="match status" value="1"/>
</dbReference>
<dbReference type="SUPFAM" id="SSF53383">
    <property type="entry name" value="PLP-dependent transferases"/>
    <property type="match status" value="1"/>
</dbReference>
<dbReference type="GO" id="GO:0048472">
    <property type="term" value="F:threonine-phosphate decarboxylase activity"/>
    <property type="evidence" value="ECO:0007669"/>
    <property type="project" value="UniProtKB-EC"/>
</dbReference>
<dbReference type="RefSeq" id="WP_180306898.1">
    <property type="nucleotide sequence ID" value="NZ_CP058952.1"/>
</dbReference>
<dbReference type="InterPro" id="IPR004839">
    <property type="entry name" value="Aminotransferase_I/II_large"/>
</dbReference>
<feature type="domain" description="Aminotransferase class I/classII large" evidence="11">
    <location>
        <begin position="54"/>
        <end position="276"/>
    </location>
</feature>
<dbReference type="KEGG" id="cfon:HZU75_15545"/>
<evidence type="ECO:0000256" key="3">
    <source>
        <dbReference type="ARBA" id="ARBA00004953"/>
    </source>
</evidence>
<organism evidence="12 13">
    <name type="scientific">Chitinibacter fontanus</name>
    <dbReference type="NCBI Taxonomy" id="1737446"/>
    <lineage>
        <taxon>Bacteria</taxon>
        <taxon>Pseudomonadati</taxon>
        <taxon>Pseudomonadota</taxon>
        <taxon>Betaproteobacteria</taxon>
        <taxon>Neisseriales</taxon>
        <taxon>Chitinibacteraceae</taxon>
        <taxon>Chitinibacter</taxon>
    </lineage>
</organism>
<evidence type="ECO:0000256" key="7">
    <source>
        <dbReference type="ARBA" id="ARBA00022898"/>
    </source>
</evidence>
<dbReference type="InterPro" id="IPR015422">
    <property type="entry name" value="PyrdxlP-dep_Trfase_small"/>
</dbReference>
<dbReference type="EMBL" id="CP058952">
    <property type="protein sequence ID" value="QLI82824.1"/>
    <property type="molecule type" value="Genomic_DNA"/>
</dbReference>
<keyword evidence="13" id="KW-1185">Reference proteome</keyword>
<reference evidence="12 13" key="1">
    <citation type="journal article" date="2016" name="Int. J. Syst. Evol. Microbiol.">
        <title>Chitinibacter fontanus sp. nov., isolated from a spring.</title>
        <authorList>
            <person name="Sheu S.Y."/>
            <person name="Li Y.S."/>
            <person name="Young C.C."/>
            <person name="Chen W.M."/>
        </authorList>
    </citation>
    <scope>NUCLEOTIDE SEQUENCE [LARGE SCALE GENOMIC DNA]</scope>
    <source>
        <strain evidence="12 13">STM-7</strain>
    </source>
</reference>